<keyword evidence="2" id="KW-1185">Reference proteome</keyword>
<sequence>TQGPGGLGIINTQIMNECLLVKWIWKIAKGGNETWLKLLEAKYMPDGNFFTSKSKGASQFWQGLHKVKHLFKWGALHKVGDGSLTAFWGDVWLGQVPLKTQFPDLFNCCERRIR</sequence>
<accession>A0A8T0TAN7</accession>
<organism evidence="1 2">
    <name type="scientific">Panicum virgatum</name>
    <name type="common">Blackwell switchgrass</name>
    <dbReference type="NCBI Taxonomy" id="38727"/>
    <lineage>
        <taxon>Eukaryota</taxon>
        <taxon>Viridiplantae</taxon>
        <taxon>Streptophyta</taxon>
        <taxon>Embryophyta</taxon>
        <taxon>Tracheophyta</taxon>
        <taxon>Spermatophyta</taxon>
        <taxon>Magnoliopsida</taxon>
        <taxon>Liliopsida</taxon>
        <taxon>Poales</taxon>
        <taxon>Poaceae</taxon>
        <taxon>PACMAD clade</taxon>
        <taxon>Panicoideae</taxon>
        <taxon>Panicodae</taxon>
        <taxon>Paniceae</taxon>
        <taxon>Panicinae</taxon>
        <taxon>Panicum</taxon>
        <taxon>Panicum sect. Hiantes</taxon>
    </lineage>
</organism>
<name>A0A8T0TAN7_PANVG</name>
<comment type="caution">
    <text evidence="1">The sequence shown here is derived from an EMBL/GenBank/DDBJ whole genome shotgun (WGS) entry which is preliminary data.</text>
</comment>
<dbReference type="PANTHER" id="PTHR36617">
    <property type="entry name" value="PROTEIN, PUTATIVE-RELATED"/>
    <property type="match status" value="1"/>
</dbReference>
<dbReference type="Proteomes" id="UP000823388">
    <property type="component" value="Chromosome 4K"/>
</dbReference>
<reference evidence="1" key="1">
    <citation type="submission" date="2020-05" db="EMBL/GenBank/DDBJ databases">
        <title>WGS assembly of Panicum virgatum.</title>
        <authorList>
            <person name="Lovell J.T."/>
            <person name="Jenkins J."/>
            <person name="Shu S."/>
            <person name="Juenger T.E."/>
            <person name="Schmutz J."/>
        </authorList>
    </citation>
    <scope>NUCLEOTIDE SEQUENCE</scope>
    <source>
        <strain evidence="1">AP13</strain>
    </source>
</reference>
<dbReference type="EMBL" id="CM029043">
    <property type="protein sequence ID" value="KAG2608832.1"/>
    <property type="molecule type" value="Genomic_DNA"/>
</dbReference>
<protein>
    <submittedName>
        <fullName evidence="1">Uncharacterized protein</fullName>
    </submittedName>
</protein>
<proteinExistence type="predicted"/>
<dbReference type="AlphaFoldDB" id="A0A8T0TAN7"/>
<evidence type="ECO:0000313" key="1">
    <source>
        <dbReference type="EMBL" id="KAG2608832.1"/>
    </source>
</evidence>
<gene>
    <name evidence="1" type="ORF">PVAP13_4KG011581</name>
</gene>
<feature type="non-terminal residue" evidence="1">
    <location>
        <position position="1"/>
    </location>
</feature>
<dbReference type="PANTHER" id="PTHR36617:SF5">
    <property type="entry name" value="OS05G0421675 PROTEIN"/>
    <property type="match status" value="1"/>
</dbReference>
<evidence type="ECO:0000313" key="2">
    <source>
        <dbReference type="Proteomes" id="UP000823388"/>
    </source>
</evidence>